<sequence>MNLVEKQRELQKDAIVKLQEKLKEQKIDKHRVFKKRYLDPLKKAFIDLRKKALPNAVAHILKKNREFLENIALYIDDFKEWNDYPRLKKAVEEQNEIKEYLIEDMAKFLSLALLKLVEERKIALNKETIFYKLYEFLTDQIIDIDTTIQKYDLQQKPSLSLFTLQLTSTEVIYTSFATLSNLEFVKKKDDDKINPASEQQLIKNISEELYAKVNNTASYTLFKKIEEPENKHLIEMSSEIFILFEAYNIIEKIDIDGKFDTYTLSADFMKNSKSFLEIISQYAPVFFEPMVIPPREWTTIDDGGYLHDDDLSLKYKLTIQKARTKEEKRFIRKQSKNISKDFLKAINILQATKYKIDQKVFKATQRYIENELKKTYTLLKERKKETKSQKKELDQKIEKLYEKLNSIRDIYVGKVEMLKEFIQDKEELEERKEELKKARQKDQKELKKELKKLKKEKSLLTKEMQKKLQKLKTQQKILSVAEKYKEYDEIYFTYQADFRGRLYPVQALLNPQGESLSKALLTFSEKKELGKNGAFWLKVHGANCYGIDKVSFKERIEWVDTNEENIQRVAAAKDPFDDPFLQKADDVYKFLAFCYEFDEYLKDKENFKSSLPIAIDGSNNGFQHIAALLRDTQGAKKVNVLPTDEDIPADIYKEVAQKLKEILPDSTDGIIDDDISYIKEHIDRSFVKKGVMTDSYGAGTNTKAEQLQDFMEDNDLSIHIKSDLEKFSKFLAKYLEEAIDKVAPSSAKYKKWISYIAGIVSALKQPIVWHTPFINFLVRQVEYKYKEERIVTSFKGRKNSIQIRVYSDEIDPKEQKKGIAPNFIHSLDSTHMYMTLLSCFDKKIDAFAVVHDSFATHACDIETMQQVLKEEFIKLTKYDVLTHFQEEIANRYGFDIVEKLSKKKVEKSHQIQDIKTLFVDKDFDIEKIKESRYFFA</sequence>
<evidence type="ECO:0000256" key="1">
    <source>
        <dbReference type="ARBA" id="ARBA00009493"/>
    </source>
</evidence>
<dbReference type="AlphaFoldDB" id="A0A1W1BEV9"/>
<dbReference type="PANTHER" id="PTHR10102:SF0">
    <property type="entry name" value="DNA-DIRECTED RNA POLYMERASE, MITOCHONDRIAL"/>
    <property type="match status" value="1"/>
</dbReference>
<evidence type="ECO:0000256" key="2">
    <source>
        <dbReference type="ARBA" id="ARBA00012418"/>
    </source>
</evidence>
<evidence type="ECO:0000313" key="10">
    <source>
        <dbReference type="EMBL" id="SFV51988.1"/>
    </source>
</evidence>
<keyword evidence="6" id="KW-0804">Transcription</keyword>
<dbReference type="GO" id="GO:0003899">
    <property type="term" value="F:DNA-directed RNA polymerase activity"/>
    <property type="evidence" value="ECO:0007669"/>
    <property type="project" value="UniProtKB-EC"/>
</dbReference>
<dbReference type="InterPro" id="IPR037159">
    <property type="entry name" value="RNA_POL_N_sf"/>
</dbReference>
<evidence type="ECO:0000256" key="5">
    <source>
        <dbReference type="ARBA" id="ARBA00022695"/>
    </source>
</evidence>
<gene>
    <name evidence="10" type="ORF">MNB_SM-7-1192</name>
</gene>
<dbReference type="GO" id="GO:0034245">
    <property type="term" value="C:mitochondrial DNA-directed RNA polymerase complex"/>
    <property type="evidence" value="ECO:0007669"/>
    <property type="project" value="TreeGrafter"/>
</dbReference>
<evidence type="ECO:0000256" key="7">
    <source>
        <dbReference type="ARBA" id="ARBA00048552"/>
    </source>
</evidence>
<evidence type="ECO:0000256" key="6">
    <source>
        <dbReference type="ARBA" id="ARBA00023163"/>
    </source>
</evidence>
<evidence type="ECO:0000259" key="9">
    <source>
        <dbReference type="Pfam" id="PF00940"/>
    </source>
</evidence>
<dbReference type="GO" id="GO:0006390">
    <property type="term" value="P:mitochondrial transcription"/>
    <property type="evidence" value="ECO:0007669"/>
    <property type="project" value="TreeGrafter"/>
</dbReference>
<dbReference type="EMBL" id="FPHB01000020">
    <property type="protein sequence ID" value="SFV51988.1"/>
    <property type="molecule type" value="Genomic_DNA"/>
</dbReference>
<dbReference type="InterPro" id="IPR043502">
    <property type="entry name" value="DNA/RNA_pol_sf"/>
</dbReference>
<dbReference type="Pfam" id="PF00940">
    <property type="entry name" value="RNA_pol"/>
    <property type="match status" value="1"/>
</dbReference>
<proteinExistence type="inferred from homology"/>
<dbReference type="InterPro" id="IPR002092">
    <property type="entry name" value="DNA-dir_Rpol_phage-type"/>
</dbReference>
<dbReference type="SUPFAM" id="SSF56672">
    <property type="entry name" value="DNA/RNA polymerases"/>
    <property type="match status" value="1"/>
</dbReference>
<feature type="coiled-coil region" evidence="8">
    <location>
        <begin position="369"/>
        <end position="474"/>
    </location>
</feature>
<protein>
    <recommendedName>
        <fullName evidence="2">DNA-directed RNA polymerase</fullName>
        <ecNumber evidence="2">2.7.7.6</ecNumber>
    </recommendedName>
</protein>
<accession>A0A1W1BEV9</accession>
<dbReference type="Gene3D" id="1.10.1320.10">
    <property type="entry name" value="DNA-directed RNA polymerase, N-terminal domain"/>
    <property type="match status" value="1"/>
</dbReference>
<evidence type="ECO:0000256" key="3">
    <source>
        <dbReference type="ARBA" id="ARBA00022478"/>
    </source>
</evidence>
<comment type="similarity">
    <text evidence="1">Belongs to the phage and mitochondrial RNA polymerase family.</text>
</comment>
<dbReference type="SMR" id="A0A1W1BEV9"/>
<dbReference type="InterPro" id="IPR046950">
    <property type="entry name" value="DNA-dir_Rpol_C_phage-type"/>
</dbReference>
<dbReference type="PANTHER" id="PTHR10102">
    <property type="entry name" value="DNA-DIRECTED RNA POLYMERASE, MITOCHONDRIAL"/>
    <property type="match status" value="1"/>
</dbReference>
<feature type="coiled-coil region" evidence="8">
    <location>
        <begin position="1"/>
        <end position="28"/>
    </location>
</feature>
<dbReference type="EC" id="2.7.7.6" evidence="2"/>
<keyword evidence="4 10" id="KW-0808">Transferase</keyword>
<name>A0A1W1BEV9_9ZZZZ</name>
<dbReference type="Gene3D" id="1.10.150.20">
    <property type="entry name" value="5' to 3' exonuclease, C-terminal subdomain"/>
    <property type="match status" value="1"/>
</dbReference>
<dbReference type="GO" id="GO:0003677">
    <property type="term" value="F:DNA binding"/>
    <property type="evidence" value="ECO:0007669"/>
    <property type="project" value="InterPro"/>
</dbReference>
<dbReference type="PROSITE" id="PS00489">
    <property type="entry name" value="RNA_POL_PHAGE_2"/>
    <property type="match status" value="1"/>
</dbReference>
<organism evidence="10">
    <name type="scientific">hydrothermal vent metagenome</name>
    <dbReference type="NCBI Taxonomy" id="652676"/>
    <lineage>
        <taxon>unclassified sequences</taxon>
        <taxon>metagenomes</taxon>
        <taxon>ecological metagenomes</taxon>
    </lineage>
</organism>
<keyword evidence="3" id="KW-0240">DNA-directed RNA polymerase</keyword>
<evidence type="ECO:0000256" key="4">
    <source>
        <dbReference type="ARBA" id="ARBA00022679"/>
    </source>
</evidence>
<keyword evidence="8" id="KW-0175">Coiled coil</keyword>
<reference evidence="10" key="1">
    <citation type="submission" date="2016-10" db="EMBL/GenBank/DDBJ databases">
        <authorList>
            <person name="de Groot N.N."/>
        </authorList>
    </citation>
    <scope>NUCLEOTIDE SEQUENCE</scope>
</reference>
<evidence type="ECO:0000256" key="8">
    <source>
        <dbReference type="SAM" id="Coils"/>
    </source>
</evidence>
<feature type="domain" description="DNA-directed RNA polymerase C-terminal" evidence="9">
    <location>
        <begin position="527"/>
        <end position="916"/>
    </location>
</feature>
<dbReference type="Gene3D" id="1.10.287.280">
    <property type="match status" value="1"/>
</dbReference>
<comment type="catalytic activity">
    <reaction evidence="7">
        <text>RNA(n) + a ribonucleoside 5'-triphosphate = RNA(n+1) + diphosphate</text>
        <dbReference type="Rhea" id="RHEA:21248"/>
        <dbReference type="Rhea" id="RHEA-COMP:14527"/>
        <dbReference type="Rhea" id="RHEA-COMP:17342"/>
        <dbReference type="ChEBI" id="CHEBI:33019"/>
        <dbReference type="ChEBI" id="CHEBI:61557"/>
        <dbReference type="ChEBI" id="CHEBI:140395"/>
        <dbReference type="EC" id="2.7.7.6"/>
    </reaction>
</comment>
<keyword evidence="5 10" id="KW-0548">Nucleotidyltransferase</keyword>